<accession>A0ABD5EPH6</accession>
<reference evidence="2" key="1">
    <citation type="submission" date="2023-07" db="EMBL/GenBank/DDBJ databases">
        <title>30 novel species of actinomycetes from the DSMZ collection.</title>
        <authorList>
            <person name="Nouioui I."/>
        </authorList>
    </citation>
    <scope>NUCLEOTIDE SEQUENCE [LARGE SCALE GENOMIC DNA]</scope>
    <source>
        <strain evidence="2">DSM 41981</strain>
    </source>
</reference>
<proteinExistence type="predicted"/>
<evidence type="ECO:0008006" key="3">
    <source>
        <dbReference type="Google" id="ProtNLM"/>
    </source>
</evidence>
<dbReference type="RefSeq" id="WP_093824333.1">
    <property type="nucleotide sequence ID" value="NZ_JAVRES010000004.1"/>
</dbReference>
<protein>
    <recommendedName>
        <fullName evidence="3">DUF397 domain-containing protein</fullName>
    </recommendedName>
</protein>
<gene>
    <name evidence="1" type="ORF">RM877_13035</name>
</gene>
<evidence type="ECO:0000313" key="2">
    <source>
        <dbReference type="Proteomes" id="UP001183535"/>
    </source>
</evidence>
<dbReference type="EMBL" id="JAVRES010000004">
    <property type="protein sequence ID" value="MDT0435609.1"/>
    <property type="molecule type" value="Genomic_DNA"/>
</dbReference>
<dbReference type="Proteomes" id="UP001183535">
    <property type="component" value="Unassembled WGS sequence"/>
</dbReference>
<keyword evidence="2" id="KW-1185">Reference proteome</keyword>
<sequence>MAPKLCLPDGAVRGIDIQGAQTGTVTSYTAGRDGTVTVDNPQHERALREYGAFPSALGGHTRGGYRCSDCGFGAFFTTCSRCGGTCRRDN</sequence>
<comment type="caution">
    <text evidence="1">The sequence shown here is derived from an EMBL/GenBank/DDBJ whole genome shotgun (WGS) entry which is preliminary data.</text>
</comment>
<evidence type="ECO:0000313" key="1">
    <source>
        <dbReference type="EMBL" id="MDT0435609.1"/>
    </source>
</evidence>
<dbReference type="AlphaFoldDB" id="A0ABD5EPH6"/>
<organism evidence="1 2">
    <name type="scientific">Streptomyces doudnae</name>
    <dbReference type="NCBI Taxonomy" id="3075536"/>
    <lineage>
        <taxon>Bacteria</taxon>
        <taxon>Bacillati</taxon>
        <taxon>Actinomycetota</taxon>
        <taxon>Actinomycetes</taxon>
        <taxon>Kitasatosporales</taxon>
        <taxon>Streptomycetaceae</taxon>
        <taxon>Streptomyces</taxon>
    </lineage>
</organism>
<name>A0ABD5EPH6_9ACTN</name>